<dbReference type="InterPro" id="IPR020546">
    <property type="entry name" value="ATP_synth_F1_dsu/esu_N"/>
</dbReference>
<dbReference type="InterPro" id="IPR001469">
    <property type="entry name" value="ATP_synth_F1_dsu/esu"/>
</dbReference>
<comment type="function">
    <text evidence="1">Produces ATP from ADP in the presence of a proton gradient across the membrane.</text>
</comment>
<protein>
    <submittedName>
        <fullName evidence="11">ATP synthase subunit epsilon</fullName>
    </submittedName>
</protein>
<dbReference type="SUPFAM" id="SSF51344">
    <property type="entry name" value="Epsilon subunit of F1F0-ATP synthase N-terminal domain"/>
    <property type="match status" value="1"/>
</dbReference>
<evidence type="ECO:0000313" key="11">
    <source>
        <dbReference type="EMBL" id="KOF02570.1"/>
    </source>
</evidence>
<evidence type="ECO:0000256" key="1">
    <source>
        <dbReference type="ARBA" id="ARBA00003543"/>
    </source>
</evidence>
<dbReference type="GO" id="GO:0012505">
    <property type="term" value="C:endomembrane system"/>
    <property type="evidence" value="ECO:0007669"/>
    <property type="project" value="UniProtKB-SubCell"/>
</dbReference>
<evidence type="ECO:0000256" key="3">
    <source>
        <dbReference type="ARBA" id="ARBA00005712"/>
    </source>
</evidence>
<dbReference type="RefSeq" id="WP_053223906.1">
    <property type="nucleotide sequence ID" value="NZ_JSVA01000011.1"/>
</dbReference>
<gene>
    <name evidence="11" type="ORF">OB69_11620</name>
</gene>
<evidence type="ECO:0000256" key="7">
    <source>
        <dbReference type="ARBA" id="ARBA00023196"/>
    </source>
</evidence>
<proteinExistence type="inferred from homology"/>
<evidence type="ECO:0000256" key="9">
    <source>
        <dbReference type="RuleBase" id="RU003656"/>
    </source>
</evidence>
<sequence length="82" mass="8541">MLLEIVTPDKKVFEGEVSSATFTGAEGEFQVLSNHAPMISALGKGRVSITASGKVENLIIDGGVVEVLNNNVIVLAESVIEG</sequence>
<evidence type="ECO:0000259" key="10">
    <source>
        <dbReference type="Pfam" id="PF02823"/>
    </source>
</evidence>
<keyword evidence="6" id="KW-0472">Membrane</keyword>
<evidence type="ECO:0000256" key="6">
    <source>
        <dbReference type="ARBA" id="ARBA00023136"/>
    </source>
</evidence>
<comment type="caution">
    <text evidence="11">The sequence shown here is derived from an EMBL/GenBank/DDBJ whole genome shotgun (WGS) entry which is preliminary data.</text>
</comment>
<dbReference type="Pfam" id="PF02823">
    <property type="entry name" value="ATP-synt_DE_N"/>
    <property type="match status" value="1"/>
</dbReference>
<dbReference type="GO" id="GO:0045259">
    <property type="term" value="C:proton-transporting ATP synthase complex"/>
    <property type="evidence" value="ECO:0007669"/>
    <property type="project" value="UniProtKB-KW"/>
</dbReference>
<reference evidence="12" key="1">
    <citation type="submission" date="2014-11" db="EMBL/GenBank/DDBJ databases">
        <title>Genome sequencing of Roseivirga sp. D-25.</title>
        <authorList>
            <person name="Selvaratnam C."/>
            <person name="Thevarajoo S."/>
            <person name="Goh K.M."/>
            <person name="Eee R."/>
            <person name="Chan K.-G."/>
            <person name="Chong C.S."/>
        </authorList>
    </citation>
    <scope>NUCLEOTIDE SEQUENCE [LARGE SCALE GENOMIC DNA]</scope>
    <source>
        <strain evidence="12">D-25</strain>
    </source>
</reference>
<keyword evidence="8 9" id="KW-0066">ATP synthesis</keyword>
<evidence type="ECO:0000256" key="2">
    <source>
        <dbReference type="ARBA" id="ARBA00004184"/>
    </source>
</evidence>
<keyword evidence="5 9" id="KW-0406">Ion transport</keyword>
<keyword evidence="4 9" id="KW-0813">Transport</keyword>
<accession>A0A0L8AK95</accession>
<keyword evidence="7 9" id="KW-0139">CF(1)</keyword>
<dbReference type="Gene3D" id="2.60.15.10">
    <property type="entry name" value="F0F1 ATP synthase delta/epsilon subunit, N-terminal"/>
    <property type="match status" value="1"/>
</dbReference>
<comment type="subcellular location">
    <subcellularLocation>
        <location evidence="2">Endomembrane system</location>
        <topology evidence="2">Peripheral membrane protein</topology>
    </subcellularLocation>
</comment>
<comment type="similarity">
    <text evidence="3 9">Belongs to the ATPase epsilon chain family.</text>
</comment>
<evidence type="ECO:0000313" key="12">
    <source>
        <dbReference type="Proteomes" id="UP000036908"/>
    </source>
</evidence>
<comment type="subunit">
    <text evidence="9">F-type ATPases have 2 components, CF(1) - the catalytic core - and CF(0) - the membrane proton channel. CF(1) has five subunits: alpha(3), beta(3), gamma(1), delta(1), epsilon(1). CF(0) has three main subunits: a, b and c.</text>
</comment>
<keyword evidence="12" id="KW-1185">Reference proteome</keyword>
<dbReference type="AlphaFoldDB" id="A0A0L8AK95"/>
<evidence type="ECO:0000256" key="4">
    <source>
        <dbReference type="ARBA" id="ARBA00022448"/>
    </source>
</evidence>
<evidence type="ECO:0000256" key="5">
    <source>
        <dbReference type="ARBA" id="ARBA00023065"/>
    </source>
</evidence>
<dbReference type="NCBIfam" id="TIGR01216">
    <property type="entry name" value="ATP_synt_epsi"/>
    <property type="match status" value="1"/>
</dbReference>
<feature type="domain" description="ATP synthase F1 complex delta/epsilon subunit N-terminal" evidence="10">
    <location>
        <begin position="3"/>
        <end position="78"/>
    </location>
</feature>
<dbReference type="PATRIC" id="fig|1566026.4.peg.611"/>
<name>A0A0L8AK95_9BACT</name>
<organism evidence="11 12">
    <name type="scientific">Roseivirga seohaensis subsp. aquiponti</name>
    <dbReference type="NCBI Taxonomy" id="1566026"/>
    <lineage>
        <taxon>Bacteria</taxon>
        <taxon>Pseudomonadati</taxon>
        <taxon>Bacteroidota</taxon>
        <taxon>Cytophagia</taxon>
        <taxon>Cytophagales</taxon>
        <taxon>Roseivirgaceae</taxon>
        <taxon>Roseivirga</taxon>
    </lineage>
</organism>
<dbReference type="GO" id="GO:0046933">
    <property type="term" value="F:proton-transporting ATP synthase activity, rotational mechanism"/>
    <property type="evidence" value="ECO:0007669"/>
    <property type="project" value="InterPro"/>
</dbReference>
<dbReference type="InterPro" id="IPR036771">
    <property type="entry name" value="ATPsynth_dsu/esu_N"/>
</dbReference>
<dbReference type="Proteomes" id="UP000036908">
    <property type="component" value="Unassembled WGS sequence"/>
</dbReference>
<dbReference type="OrthoDB" id="5294255at2"/>
<dbReference type="EMBL" id="JSVA01000011">
    <property type="protein sequence ID" value="KOF02570.1"/>
    <property type="molecule type" value="Genomic_DNA"/>
</dbReference>
<dbReference type="CDD" id="cd12152">
    <property type="entry name" value="F1-ATPase_delta"/>
    <property type="match status" value="1"/>
</dbReference>
<dbReference type="PANTHER" id="PTHR13822">
    <property type="entry name" value="ATP SYNTHASE DELTA/EPSILON CHAIN"/>
    <property type="match status" value="1"/>
</dbReference>
<evidence type="ECO:0000256" key="8">
    <source>
        <dbReference type="ARBA" id="ARBA00023310"/>
    </source>
</evidence>
<dbReference type="PANTHER" id="PTHR13822:SF10">
    <property type="entry name" value="ATP SYNTHASE EPSILON CHAIN, CHLOROPLASTIC"/>
    <property type="match status" value="1"/>
</dbReference>